<keyword evidence="2" id="KW-1185">Reference proteome</keyword>
<gene>
    <name evidence="1" type="ORF">Cgig2_029319</name>
</gene>
<dbReference type="EMBL" id="JAKOGI010000018">
    <property type="protein sequence ID" value="KAJ8449957.1"/>
    <property type="molecule type" value="Genomic_DNA"/>
</dbReference>
<accession>A0A9Q1KWN2</accession>
<evidence type="ECO:0000313" key="1">
    <source>
        <dbReference type="EMBL" id="KAJ8449957.1"/>
    </source>
</evidence>
<organism evidence="1 2">
    <name type="scientific">Carnegiea gigantea</name>
    <dbReference type="NCBI Taxonomy" id="171969"/>
    <lineage>
        <taxon>Eukaryota</taxon>
        <taxon>Viridiplantae</taxon>
        <taxon>Streptophyta</taxon>
        <taxon>Embryophyta</taxon>
        <taxon>Tracheophyta</taxon>
        <taxon>Spermatophyta</taxon>
        <taxon>Magnoliopsida</taxon>
        <taxon>eudicotyledons</taxon>
        <taxon>Gunneridae</taxon>
        <taxon>Pentapetalae</taxon>
        <taxon>Caryophyllales</taxon>
        <taxon>Cactineae</taxon>
        <taxon>Cactaceae</taxon>
        <taxon>Cactoideae</taxon>
        <taxon>Echinocereeae</taxon>
        <taxon>Carnegiea</taxon>
    </lineage>
</organism>
<dbReference type="AlphaFoldDB" id="A0A9Q1KWN2"/>
<protein>
    <submittedName>
        <fullName evidence="1">Uncharacterized protein</fullName>
    </submittedName>
</protein>
<proteinExistence type="predicted"/>
<dbReference type="Proteomes" id="UP001153076">
    <property type="component" value="Unassembled WGS sequence"/>
</dbReference>
<name>A0A9Q1KWN2_9CARY</name>
<evidence type="ECO:0000313" key="2">
    <source>
        <dbReference type="Proteomes" id="UP001153076"/>
    </source>
</evidence>
<reference evidence="1" key="1">
    <citation type="submission" date="2022-04" db="EMBL/GenBank/DDBJ databases">
        <title>Carnegiea gigantea Genome sequencing and assembly v2.</title>
        <authorList>
            <person name="Copetti D."/>
            <person name="Sanderson M.J."/>
            <person name="Burquez A."/>
            <person name="Wojciechowski M.F."/>
        </authorList>
    </citation>
    <scope>NUCLEOTIDE SEQUENCE</scope>
    <source>
        <strain evidence="1">SGP5-SGP5p</strain>
        <tissue evidence="1">Aerial part</tissue>
    </source>
</reference>
<comment type="caution">
    <text evidence="1">The sequence shown here is derived from an EMBL/GenBank/DDBJ whole genome shotgun (WGS) entry which is preliminary data.</text>
</comment>
<sequence length="207" mass="24086">MSSSEGNNPHAYYPKAIDRVKILLHREIELPLMRVLKFSKRLSTFYIDLFHFLRSWWYYYPPSLCFMVLPPNPIITPVFLQSGLILEAELCRKGATLCSTFDVLRNWVNAIWVVSTLDIELVFSRFCGSNGLREVGIQKRCISETRAGLVLHNWPPERYRSQCWGDVLPSPQVVVAGLLRQKTPRTVTMRPPGLWRTELTFTVFWRP</sequence>